<keyword evidence="8 9" id="KW-0339">Growth factor</keyword>
<reference evidence="11" key="1">
    <citation type="submission" date="2016-06" db="EMBL/GenBank/DDBJ databases">
        <title>Parallel loss of symbiosis genes in relatives of nitrogen-fixing non-legume Parasponia.</title>
        <authorList>
            <person name="Van Velzen R."/>
            <person name="Holmer R."/>
            <person name="Bu F."/>
            <person name="Rutten L."/>
            <person name="Van Zeijl A."/>
            <person name="Liu W."/>
            <person name="Santuari L."/>
            <person name="Cao Q."/>
            <person name="Sharma T."/>
            <person name="Shen D."/>
            <person name="Roswanjaya Y."/>
            <person name="Wardhani T."/>
            <person name="Kalhor M.S."/>
            <person name="Jansen J."/>
            <person name="Van den Hoogen J."/>
            <person name="Gungor B."/>
            <person name="Hartog M."/>
            <person name="Hontelez J."/>
            <person name="Verver J."/>
            <person name="Yang W.-C."/>
            <person name="Schijlen E."/>
            <person name="Repin R."/>
            <person name="Schilthuizen M."/>
            <person name="Schranz E."/>
            <person name="Heidstra R."/>
            <person name="Miyata K."/>
            <person name="Fedorova E."/>
            <person name="Kohlen W."/>
            <person name="Bisseling T."/>
            <person name="Smit S."/>
            <person name="Geurts R."/>
        </authorList>
    </citation>
    <scope>NUCLEOTIDE SEQUENCE [LARGE SCALE GENOMIC DNA]</scope>
    <source>
        <strain evidence="11">cv. WU1-14</strain>
    </source>
</reference>
<dbReference type="PANTHER" id="PTHR33285">
    <property type="entry name" value="PHYTOSULFOKINES 3"/>
    <property type="match status" value="1"/>
</dbReference>
<name>A0A2P5AIK5_PARAD</name>
<keyword evidence="11" id="KW-1185">Reference proteome</keyword>
<evidence type="ECO:0000256" key="4">
    <source>
        <dbReference type="ARBA" id="ARBA00022525"/>
    </source>
</evidence>
<comment type="PTM">
    <text evidence="9">PSK-alpha is produced by endopeptidase digestion. PSK-beta is produced from PSK-alpha by exopeptidase digestion.</text>
</comment>
<dbReference type="PANTHER" id="PTHR33285:SF33">
    <property type="entry name" value="PHYTOSULFOKINE"/>
    <property type="match status" value="1"/>
</dbReference>
<dbReference type="EMBL" id="JXTB01000573">
    <property type="protein sequence ID" value="PON36343.1"/>
    <property type="molecule type" value="Genomic_DNA"/>
</dbReference>
<dbReference type="InterPro" id="IPR009438">
    <property type="entry name" value="Phytosulfokine"/>
</dbReference>
<dbReference type="Pfam" id="PF06404">
    <property type="entry name" value="PSK"/>
    <property type="match status" value="1"/>
</dbReference>
<dbReference type="Proteomes" id="UP000237105">
    <property type="component" value="Unassembled WGS sequence"/>
</dbReference>
<dbReference type="GO" id="GO:0008283">
    <property type="term" value="P:cell population proliferation"/>
    <property type="evidence" value="ECO:0007669"/>
    <property type="project" value="UniProtKB-UniRule"/>
</dbReference>
<protein>
    <recommendedName>
        <fullName evidence="9">Phytosulfokine</fullName>
    </recommendedName>
    <component>
        <recommendedName>
            <fullName evidence="9">Phytosulfokine-alpha</fullName>
            <shortName evidence="9">PSK-alpha</shortName>
            <shortName evidence="9">Phytosulfokine-a</shortName>
        </recommendedName>
    </component>
    <component>
        <recommendedName>
            <fullName evidence="9">Phytosulfokine-beta</fullName>
            <shortName evidence="9">PSK-beta</shortName>
            <shortName evidence="9">Phytosulfokine-b</shortName>
        </recommendedName>
    </component>
</protein>
<comment type="subcellular location">
    <subcellularLocation>
        <location evidence="1 9">Secreted</location>
    </subcellularLocation>
</comment>
<evidence type="ECO:0000256" key="2">
    <source>
        <dbReference type="ARBA" id="ARBA00010781"/>
    </source>
</evidence>
<evidence type="ECO:0000256" key="6">
    <source>
        <dbReference type="ARBA" id="ARBA00022729"/>
    </source>
</evidence>
<keyword evidence="5 9" id="KW-0765">Sulfation</keyword>
<feature type="signal peptide" evidence="9">
    <location>
        <begin position="1"/>
        <end position="24"/>
    </location>
</feature>
<keyword evidence="3 9" id="KW-0217">Developmental protein</keyword>
<evidence type="ECO:0000256" key="8">
    <source>
        <dbReference type="ARBA" id="ARBA00023030"/>
    </source>
</evidence>
<evidence type="ECO:0000313" key="11">
    <source>
        <dbReference type="Proteomes" id="UP000237105"/>
    </source>
</evidence>
<evidence type="ECO:0000256" key="9">
    <source>
        <dbReference type="RuleBase" id="RU368031"/>
    </source>
</evidence>
<evidence type="ECO:0000256" key="1">
    <source>
        <dbReference type="ARBA" id="ARBA00004613"/>
    </source>
</evidence>
<keyword evidence="4 9" id="KW-0964">Secreted</keyword>
<keyword evidence="7 9" id="KW-0221">Differentiation</keyword>
<organism evidence="10 11">
    <name type="scientific">Parasponia andersonii</name>
    <name type="common">Sponia andersonii</name>
    <dbReference type="NCBI Taxonomy" id="3476"/>
    <lineage>
        <taxon>Eukaryota</taxon>
        <taxon>Viridiplantae</taxon>
        <taxon>Streptophyta</taxon>
        <taxon>Embryophyta</taxon>
        <taxon>Tracheophyta</taxon>
        <taxon>Spermatophyta</taxon>
        <taxon>Magnoliopsida</taxon>
        <taxon>eudicotyledons</taxon>
        <taxon>Gunneridae</taxon>
        <taxon>Pentapetalae</taxon>
        <taxon>rosids</taxon>
        <taxon>fabids</taxon>
        <taxon>Rosales</taxon>
        <taxon>Cannabaceae</taxon>
        <taxon>Parasponia</taxon>
    </lineage>
</organism>
<keyword evidence="6 9" id="KW-0732">Signal</keyword>
<comment type="similarity">
    <text evidence="2 9">Belongs to the phytosulfokine family.</text>
</comment>
<gene>
    <name evidence="10" type="ORF">PanWU01x14_329030</name>
</gene>
<evidence type="ECO:0000256" key="7">
    <source>
        <dbReference type="ARBA" id="ARBA00022782"/>
    </source>
</evidence>
<dbReference type="OrthoDB" id="1914102at2759"/>
<dbReference type="GO" id="GO:0005576">
    <property type="term" value="C:extracellular region"/>
    <property type="evidence" value="ECO:0007669"/>
    <property type="project" value="UniProtKB-SubCell"/>
</dbReference>
<sequence>MKQINIVFLIFPLFVVRICFHSDARLLVAEQAVEEKANIDHKEITMHEESFIGIKDDDLLDLMGSKRCDDKDEDCLKRRMIAEAHLDYIYTQQHKP</sequence>
<dbReference type="AlphaFoldDB" id="A0A2P5AIK5"/>
<accession>A0A2P5AIK5</accession>
<evidence type="ECO:0000256" key="3">
    <source>
        <dbReference type="ARBA" id="ARBA00022473"/>
    </source>
</evidence>
<proteinExistence type="inferred from homology"/>
<feature type="chain" id="PRO_5031608268" description="Phytosulfokine" evidence="9">
    <location>
        <begin position="25"/>
        <end position="96"/>
    </location>
</feature>
<dbReference type="GO" id="GO:0030154">
    <property type="term" value="P:cell differentiation"/>
    <property type="evidence" value="ECO:0007669"/>
    <property type="project" value="UniProtKB-UniRule"/>
</dbReference>
<dbReference type="GO" id="GO:0008083">
    <property type="term" value="F:growth factor activity"/>
    <property type="evidence" value="ECO:0007669"/>
    <property type="project" value="UniProtKB-UniRule"/>
</dbReference>
<evidence type="ECO:0000313" key="10">
    <source>
        <dbReference type="EMBL" id="PON36343.1"/>
    </source>
</evidence>
<comment type="PTM">
    <text evidence="9">Sulfation is important for activity and for the binding to a putative membrane receptor.</text>
</comment>
<comment type="function">
    <text evidence="9">Promotes plant cell differentiation, organogenesis and somatic embryogenesis as well as cell proliferation.</text>
</comment>
<evidence type="ECO:0000256" key="5">
    <source>
        <dbReference type="ARBA" id="ARBA00022641"/>
    </source>
</evidence>
<comment type="caution">
    <text evidence="10">The sequence shown here is derived from an EMBL/GenBank/DDBJ whole genome shotgun (WGS) entry which is preliminary data.</text>
</comment>